<dbReference type="SUPFAM" id="SSF49313">
    <property type="entry name" value="Cadherin-like"/>
    <property type="match status" value="3"/>
</dbReference>
<dbReference type="AlphaFoldDB" id="A0A1B2EKG1"/>
<dbReference type="KEGG" id="moc:BB934_21450"/>
<organism evidence="2">
    <name type="scientific">Microvirga ossetica</name>
    <dbReference type="NCBI Taxonomy" id="1882682"/>
    <lineage>
        <taxon>Bacteria</taxon>
        <taxon>Pseudomonadati</taxon>
        <taxon>Pseudomonadota</taxon>
        <taxon>Alphaproteobacteria</taxon>
        <taxon>Hyphomicrobiales</taxon>
        <taxon>Methylobacteriaceae</taxon>
        <taxon>Microvirga</taxon>
    </lineage>
</organism>
<dbReference type="SMART" id="SM00736">
    <property type="entry name" value="CADG"/>
    <property type="match status" value="2"/>
</dbReference>
<dbReference type="Pfam" id="PF17963">
    <property type="entry name" value="Big_9"/>
    <property type="match status" value="2"/>
</dbReference>
<dbReference type="InterPro" id="IPR010221">
    <property type="entry name" value="VCBS_dom"/>
</dbReference>
<reference evidence="2" key="1">
    <citation type="submission" date="2016-07" db="EMBL/GenBank/DDBJ databases">
        <title>Microvirga ossetica sp. nov. a new species of rhizobia isolated from root nodules of the legume species Vicia alpestris Steven originated from North Ossetia region in the Caucasus.</title>
        <authorList>
            <person name="Safronova V.I."/>
            <person name="Kuznetsova I.G."/>
            <person name="Sazanova A.L."/>
            <person name="Belimov A."/>
            <person name="Andronov E."/>
            <person name="Osledkin Y.S."/>
            <person name="Onishchuk O.P."/>
            <person name="Kurchak O.N."/>
            <person name="Shaposhnikov A.I."/>
            <person name="Willems A."/>
            <person name="Tikhonovich I.A."/>
        </authorList>
    </citation>
    <scope>NUCLEOTIDE SEQUENCE [LARGE SCALE GENOMIC DNA]</scope>
    <source>
        <strain evidence="2">V5/3M</strain>
    </source>
</reference>
<dbReference type="InterPro" id="IPR015919">
    <property type="entry name" value="Cadherin-like_sf"/>
</dbReference>
<dbReference type="NCBIfam" id="NF012211">
    <property type="entry name" value="tand_rpt_95"/>
    <property type="match status" value="2"/>
</dbReference>
<dbReference type="InterPro" id="IPR011049">
    <property type="entry name" value="Serralysin-like_metalloprot_C"/>
</dbReference>
<dbReference type="InterPro" id="IPR006644">
    <property type="entry name" value="Cadg"/>
</dbReference>
<dbReference type="Pfam" id="PF00028">
    <property type="entry name" value="Cadherin"/>
    <property type="match status" value="1"/>
</dbReference>
<sequence length="786" mass="79979">MRAASYSSIETLRLYGPAGQQQGAFIVLADTASLASFTSIYSYGGSTKIRTAESTLDLSGKSITGVAIESSNTAGTTFTVSDVQTALQIVGGSGQDTVVLQGLSLTEAQRTQLFQGSIETITDNSGTYSKPVAASVGNSAVGDEDTMITGRIPAGFDADGDTLTYELVASIAGLTFNADGSFSYVPAANVNGTTSFQYRVVDASGLKSAPQAFTLTINPINDAPTVSAAVVATTSEDTATFAVNLLKSASDVDTGDTLTAFDLVLVSGNASGVIASGNSLVVNPNAYSHLALGQSEVVTYNYTSGDGHGGVVPQTVTITVSGTNDAPVVSGVVAASATEDGVSVSLEALANTTDVDAGTTLSVVNVPVSLPAGVSYDAVTKTFVLDPTHASYQSLAAGQRTTVSVSYGVSDGHVITPASVSWSVTGTNDAPVATPTSNSTSGAEDTLITGRIPAGSDVDRDSLSYELVVPVAGLTLDADGTFSYVPAANFNGISSFEYRVVDPSGAKSVPQTFTLTINPVNDAPAGLALAGSTVAENAATGTVVGSLSAWDVDGDGFSFSLVDDAGGRFDLSADGRSLVVVNGSRLDYEQASSHQVSVRMTDSHGATSDQILTITLQDVWNESTAGTSDNDAVSGGSGADKLSGGGGNDILSAGAGKDALDGGTGNDRLIGGLGLDTLTGGKGKDVFVFANKDTGATKGTADTITDFKGKDGDRIDLKAIDADVKKKGDQAFIFIGKEAFTKAGQVRYEKTSKETYVYLNTDSDKSAEGVIKLKGAVDLQKGWFVL</sequence>
<dbReference type="NCBIfam" id="TIGR01965">
    <property type="entry name" value="VCBS_repeat"/>
    <property type="match status" value="2"/>
</dbReference>
<dbReference type="SMART" id="SM00112">
    <property type="entry name" value="CA"/>
    <property type="match status" value="1"/>
</dbReference>
<dbReference type="GO" id="GO:0007156">
    <property type="term" value="P:homophilic cell adhesion via plasma membrane adhesion molecules"/>
    <property type="evidence" value="ECO:0007669"/>
    <property type="project" value="InterPro"/>
</dbReference>
<evidence type="ECO:0000259" key="1">
    <source>
        <dbReference type="PROSITE" id="PS50268"/>
    </source>
</evidence>
<evidence type="ECO:0000313" key="2">
    <source>
        <dbReference type="EMBL" id="ANY80483.1"/>
    </source>
</evidence>
<dbReference type="InterPro" id="IPR001343">
    <property type="entry name" value="Hemolysn_Ca-bd"/>
</dbReference>
<accession>A0A1B2EKG1</accession>
<dbReference type="InterPro" id="IPR002126">
    <property type="entry name" value="Cadherin-like_dom"/>
</dbReference>
<dbReference type="RefSeq" id="WP_099511481.1">
    <property type="nucleotide sequence ID" value="NZ_CP016616.1"/>
</dbReference>
<dbReference type="SUPFAM" id="SSF51120">
    <property type="entry name" value="beta-Roll"/>
    <property type="match status" value="1"/>
</dbReference>
<dbReference type="GO" id="GO:0016020">
    <property type="term" value="C:membrane"/>
    <property type="evidence" value="ECO:0007669"/>
    <property type="project" value="InterPro"/>
</dbReference>
<dbReference type="Gene3D" id="2.150.10.10">
    <property type="entry name" value="Serralysin-like metalloprotease, C-terminal"/>
    <property type="match status" value="1"/>
</dbReference>
<dbReference type="InterPro" id="IPR018511">
    <property type="entry name" value="Hemolysin-typ_Ca-bd_CS"/>
</dbReference>
<dbReference type="Pfam" id="PF17892">
    <property type="entry name" value="Cadherin_5"/>
    <property type="match status" value="2"/>
</dbReference>
<dbReference type="Gene3D" id="2.60.40.10">
    <property type="entry name" value="Immunoglobulins"/>
    <property type="match status" value="3"/>
</dbReference>
<dbReference type="EMBL" id="CP016616">
    <property type="protein sequence ID" value="ANY80483.1"/>
    <property type="molecule type" value="Genomic_DNA"/>
</dbReference>
<gene>
    <name evidence="2" type="ORF">BB934_21450</name>
</gene>
<protein>
    <recommendedName>
        <fullName evidence="1">Cadherin domain-containing protein</fullName>
    </recommendedName>
</protein>
<dbReference type="PRINTS" id="PR00313">
    <property type="entry name" value="CABNDNGRPT"/>
</dbReference>
<dbReference type="PROSITE" id="PS50268">
    <property type="entry name" value="CADHERIN_2"/>
    <property type="match status" value="1"/>
</dbReference>
<dbReference type="CDD" id="cd11304">
    <property type="entry name" value="Cadherin_repeat"/>
    <property type="match status" value="1"/>
</dbReference>
<feature type="domain" description="Cadherin" evidence="1">
    <location>
        <begin position="533"/>
        <end position="619"/>
    </location>
</feature>
<proteinExistence type="predicted"/>
<name>A0A1B2EKG1_9HYPH</name>
<dbReference type="GO" id="GO:0005509">
    <property type="term" value="F:calcium ion binding"/>
    <property type="evidence" value="ECO:0007669"/>
    <property type="project" value="InterPro"/>
</dbReference>
<dbReference type="Pfam" id="PF00353">
    <property type="entry name" value="HemolysinCabind"/>
    <property type="match status" value="2"/>
</dbReference>
<dbReference type="PROSITE" id="PS00330">
    <property type="entry name" value="HEMOLYSIN_CALCIUM"/>
    <property type="match status" value="3"/>
</dbReference>
<dbReference type="InterPro" id="IPR013783">
    <property type="entry name" value="Ig-like_fold"/>
</dbReference>
<dbReference type="OrthoDB" id="223957at2"/>
<dbReference type="InterPro" id="IPR041690">
    <property type="entry name" value="Cadherin_5"/>
</dbReference>